<protein>
    <recommendedName>
        <fullName evidence="4">6-bladed beta-propeller</fullName>
    </recommendedName>
</protein>
<evidence type="ECO:0000313" key="3">
    <source>
        <dbReference type="Proteomes" id="UP000182057"/>
    </source>
</evidence>
<dbReference type="RefSeq" id="WP_074450019.1">
    <property type="nucleotide sequence ID" value="NZ_FMMM01000067.1"/>
</dbReference>
<dbReference type="Proteomes" id="UP000182057">
    <property type="component" value="Unassembled WGS sequence"/>
</dbReference>
<dbReference type="InterPro" id="IPR011042">
    <property type="entry name" value="6-blade_b-propeller_TolB-like"/>
</dbReference>
<reference evidence="2 3" key="1">
    <citation type="submission" date="2016-09" db="EMBL/GenBank/DDBJ databases">
        <authorList>
            <person name="Capua I."/>
            <person name="De Benedictis P."/>
            <person name="Joannis T."/>
            <person name="Lombin L.H."/>
            <person name="Cattoli G."/>
        </authorList>
    </citation>
    <scope>NUCLEOTIDE SEQUENCE [LARGE SCALE GENOMIC DNA]</scope>
    <source>
        <strain evidence="2 3">UB20</strain>
    </source>
</reference>
<gene>
    <name evidence="2" type="ORF">TFUB20_01878</name>
</gene>
<keyword evidence="1" id="KW-0175">Coiled coil</keyword>
<dbReference type="OrthoDB" id="982554at2"/>
<evidence type="ECO:0008006" key="4">
    <source>
        <dbReference type="Google" id="ProtNLM"/>
    </source>
</evidence>
<organism evidence="2 3">
    <name type="scientific">Tannerella forsythia</name>
    <name type="common">Bacteroides forsythus</name>
    <dbReference type="NCBI Taxonomy" id="28112"/>
    <lineage>
        <taxon>Bacteria</taxon>
        <taxon>Pseudomonadati</taxon>
        <taxon>Bacteroidota</taxon>
        <taxon>Bacteroidia</taxon>
        <taxon>Bacteroidales</taxon>
        <taxon>Tannerellaceae</taxon>
        <taxon>Tannerella</taxon>
    </lineage>
</organism>
<dbReference type="AlphaFoldDB" id="A0A1D3URS8"/>
<dbReference type="Gene3D" id="2.120.10.30">
    <property type="entry name" value="TolB, C-terminal domain"/>
    <property type="match status" value="1"/>
</dbReference>
<feature type="coiled-coil region" evidence="1">
    <location>
        <begin position="353"/>
        <end position="387"/>
    </location>
</feature>
<sequence>MDKKHFLMAFLLCGGMMLPGCKNEKATGLNDMDVVAEKVKVGDSEVISCDLTKLKDTVDLPLSLFAEELQLVKLDNRDEALVGGGATFVSEHYILVRNNRNNPFKLFDKSGKFITAIGAFGQGPNEYQNVYDEWLDEQSGQIFLLPWQSDKVLRFNLQGEPLDPIPLRYRVPKGKIFVDAGASKISVFMLPFAGAPAVAWTQDFAGNMIDSIPAGHLAVQPDYSNEVLSNRNAGAYDCSLFTFFEQRPDSVYYYNTAANRLDPKFTLDFKGRPWKIHSYGELPNHFIGDITIEKKLTETTSTTEYPAKFIVDKHTLKGAFYKIHNDYLGDIPLEWPTFYNGYYVWNVDPGDLIDQLDAQLKNNTSLKEKARKRLQEIRNDIRESDNNYIFYAKLKK</sequence>
<name>A0A1D3URS8_TANFO</name>
<dbReference type="Pfam" id="PF17170">
    <property type="entry name" value="DUF5128"/>
    <property type="match status" value="1"/>
</dbReference>
<dbReference type="EMBL" id="FMMM01000067">
    <property type="protein sequence ID" value="SCQ22904.1"/>
    <property type="molecule type" value="Genomic_DNA"/>
</dbReference>
<accession>A0A1D3URS8</accession>
<evidence type="ECO:0000256" key="1">
    <source>
        <dbReference type="SAM" id="Coils"/>
    </source>
</evidence>
<proteinExistence type="predicted"/>
<evidence type="ECO:0000313" key="2">
    <source>
        <dbReference type="EMBL" id="SCQ22904.1"/>
    </source>
</evidence>